<dbReference type="EMBL" id="JARMAB010000004">
    <property type="protein sequence ID" value="MED1202070.1"/>
    <property type="molecule type" value="Genomic_DNA"/>
</dbReference>
<keyword evidence="5" id="KW-0966">Cell projection</keyword>
<accession>A0ABU6MC28</accession>
<evidence type="ECO:0000313" key="6">
    <source>
        <dbReference type="Proteomes" id="UP001341444"/>
    </source>
</evidence>
<dbReference type="Pfam" id="PF03963">
    <property type="entry name" value="FlgD"/>
    <property type="match status" value="1"/>
</dbReference>
<name>A0ABU6MC28_9BACI</name>
<protein>
    <recommendedName>
        <fullName evidence="3">Basal-body rod modification protein FlgD</fullName>
    </recommendedName>
</protein>
<evidence type="ECO:0000256" key="3">
    <source>
        <dbReference type="RuleBase" id="RU362076"/>
    </source>
</evidence>
<comment type="similarity">
    <text evidence="1 3">Belongs to the FlgD family.</text>
</comment>
<gene>
    <name evidence="5" type="primary">flgD</name>
    <name evidence="5" type="ORF">P4T90_03065</name>
</gene>
<reference evidence="5 6" key="1">
    <citation type="submission" date="2023-03" db="EMBL/GenBank/DDBJ databases">
        <title>Bacillus Genome Sequencing.</title>
        <authorList>
            <person name="Dunlap C."/>
        </authorList>
    </citation>
    <scope>NUCLEOTIDE SEQUENCE [LARGE SCALE GENOMIC DNA]</scope>
    <source>
        <strain evidence="5 6">B-23453</strain>
    </source>
</reference>
<dbReference type="Proteomes" id="UP001341444">
    <property type="component" value="Unassembled WGS sequence"/>
</dbReference>
<feature type="region of interest" description="Disordered" evidence="4">
    <location>
        <begin position="1"/>
        <end position="25"/>
    </location>
</feature>
<keyword evidence="5" id="KW-0969">Cilium</keyword>
<feature type="compositionally biased region" description="Low complexity" evidence="4">
    <location>
        <begin position="7"/>
        <end position="25"/>
    </location>
</feature>
<evidence type="ECO:0000256" key="1">
    <source>
        <dbReference type="ARBA" id="ARBA00010577"/>
    </source>
</evidence>
<organism evidence="5 6">
    <name type="scientific">Heyndrickxia acidicola</name>
    <dbReference type="NCBI Taxonomy" id="209389"/>
    <lineage>
        <taxon>Bacteria</taxon>
        <taxon>Bacillati</taxon>
        <taxon>Bacillota</taxon>
        <taxon>Bacilli</taxon>
        <taxon>Bacillales</taxon>
        <taxon>Bacillaceae</taxon>
        <taxon>Heyndrickxia</taxon>
    </lineage>
</organism>
<comment type="function">
    <text evidence="3">Required for flagellar hook formation. May act as a scaffolding protein.</text>
</comment>
<proteinExistence type="inferred from homology"/>
<comment type="caution">
    <text evidence="5">The sequence shown here is derived from an EMBL/GenBank/DDBJ whole genome shotgun (WGS) entry which is preliminary data.</text>
</comment>
<evidence type="ECO:0000313" key="5">
    <source>
        <dbReference type="EMBL" id="MED1202070.1"/>
    </source>
</evidence>
<dbReference type="InterPro" id="IPR005648">
    <property type="entry name" value="FlgD"/>
</dbReference>
<evidence type="ECO:0000256" key="2">
    <source>
        <dbReference type="ARBA" id="ARBA00022795"/>
    </source>
</evidence>
<evidence type="ECO:0000256" key="4">
    <source>
        <dbReference type="SAM" id="MobiDB-lite"/>
    </source>
</evidence>
<keyword evidence="5" id="KW-0282">Flagellum</keyword>
<dbReference type="NCBIfam" id="NF007197">
    <property type="entry name" value="PRK09618.1"/>
    <property type="match status" value="1"/>
</dbReference>
<dbReference type="RefSeq" id="WP_066264672.1">
    <property type="nucleotide sequence ID" value="NZ_JARMAB010000004.1"/>
</dbReference>
<sequence length="207" mass="22044">MTNTIDSSSLLSSVQQSQSSSSGSSLGKDDFLKILMTQLQNQDPTQPLDDSAFISQMATFSSLEQLTNMNTQLGDFLQQNQLMGYSQLVGKEVSWTKAADSTDSSSTGPLQGTGKITGVEMKDGSAQITLDDGTTIDPTDISDINSNNSDSSLIQASYLIGKKVTWSNGSDSLSGVVQNVSSKNGNIQLTLDNNQIINTGQITQIEQ</sequence>
<keyword evidence="2 3" id="KW-1005">Bacterial flagellum biogenesis</keyword>
<keyword evidence="6" id="KW-1185">Reference proteome</keyword>